<evidence type="ECO:0000256" key="4">
    <source>
        <dbReference type="RuleBase" id="RU003744"/>
    </source>
</evidence>
<sequence>MAELINFKWRQLILSLGCLLLIIACNSSHLNINPNVKLLKVATDPTFVPFESQTINGNLEGFDIDLMNAIAKVAKFAVEFESLPFDGMISSLQAHRVDAAISGITITAQRLKTISFSRPYFKAGLAIAVRQDNQDIKDFNSLKGKKIAVQIGSTGADFAKTIPNAKISTFNSGPDFFQDLLNGHVDAVVSDAFATLYAIKNGKLKGIKVVENLLTEEYYGIATPKNSPHLDAINKGIATLLSNGTYKQIYQKWFNAEPPQLPDSLDRSQGSRVAFSRFNVFFFVY</sequence>
<dbReference type="Pfam" id="PF00497">
    <property type="entry name" value="SBP_bac_3"/>
    <property type="match status" value="1"/>
</dbReference>
<evidence type="ECO:0000259" key="6">
    <source>
        <dbReference type="SMART" id="SM00079"/>
    </source>
</evidence>
<dbReference type="InterPro" id="IPR018313">
    <property type="entry name" value="SBP_3_CS"/>
</dbReference>
<keyword evidence="8" id="KW-1185">Reference proteome</keyword>
<dbReference type="CDD" id="cd13624">
    <property type="entry name" value="PBP2_Arg_Lys_His"/>
    <property type="match status" value="1"/>
</dbReference>
<feature type="domain" description="Solute-binding protein family 3/N-terminal" evidence="5">
    <location>
        <begin position="38"/>
        <end position="257"/>
    </location>
</feature>
<dbReference type="Proteomes" id="UP001165986">
    <property type="component" value="Unassembled WGS sequence"/>
</dbReference>
<dbReference type="GO" id="GO:0016020">
    <property type="term" value="C:membrane"/>
    <property type="evidence" value="ECO:0007669"/>
    <property type="project" value="InterPro"/>
</dbReference>
<reference evidence="7" key="1">
    <citation type="submission" date="2019-07" db="EMBL/GenBank/DDBJ databases">
        <title>Toxilogical consequences of a new and cryptic species of cyanobacteria (Komarekiella delphini-convector) recovered from the epidermis of a bottlenose dolphin and 1500 ft. in the air.</title>
        <authorList>
            <person name="Brown A.O."/>
            <person name="Dvorak P."/>
            <person name="Villanueva C.D."/>
            <person name="Foss A.J."/>
            <person name="Garvey A.D."/>
            <person name="Gibson Q.A."/>
            <person name="Johansen J.R."/>
            <person name="Casamatta D.A."/>
        </authorList>
    </citation>
    <scope>NUCLEOTIDE SEQUENCE</scope>
    <source>
        <strain evidence="7">SJRDD-AB1</strain>
    </source>
</reference>
<dbReference type="PROSITE" id="PS01039">
    <property type="entry name" value="SBP_BACTERIAL_3"/>
    <property type="match status" value="1"/>
</dbReference>
<dbReference type="SMART" id="SM00079">
    <property type="entry name" value="PBPe"/>
    <property type="match status" value="1"/>
</dbReference>
<organism evidence="7 8">
    <name type="scientific">Komarekiella delphini-convector SJRDD-AB1</name>
    <dbReference type="NCBI Taxonomy" id="2593771"/>
    <lineage>
        <taxon>Bacteria</taxon>
        <taxon>Bacillati</taxon>
        <taxon>Cyanobacteriota</taxon>
        <taxon>Cyanophyceae</taxon>
        <taxon>Nostocales</taxon>
        <taxon>Nostocaceae</taxon>
        <taxon>Komarekiella</taxon>
        <taxon>Komarekiella delphini-convector</taxon>
    </lineage>
</organism>
<dbReference type="PANTHER" id="PTHR35936:SF38">
    <property type="entry name" value="GLUTAMINE-BINDING PERIPLASMIC PROTEIN"/>
    <property type="match status" value="1"/>
</dbReference>
<evidence type="ECO:0000256" key="3">
    <source>
        <dbReference type="ARBA" id="ARBA00022729"/>
    </source>
</evidence>
<dbReference type="Gene3D" id="3.40.190.10">
    <property type="entry name" value="Periplasmic binding protein-like II"/>
    <property type="match status" value="2"/>
</dbReference>
<dbReference type="AlphaFoldDB" id="A0AA40T4X8"/>
<dbReference type="GO" id="GO:0030313">
    <property type="term" value="C:cell envelope"/>
    <property type="evidence" value="ECO:0007669"/>
    <property type="project" value="UniProtKB-SubCell"/>
</dbReference>
<evidence type="ECO:0000313" key="8">
    <source>
        <dbReference type="Proteomes" id="UP001165986"/>
    </source>
</evidence>
<dbReference type="SUPFAM" id="SSF53850">
    <property type="entry name" value="Periplasmic binding protein-like II"/>
    <property type="match status" value="1"/>
</dbReference>
<comment type="similarity">
    <text evidence="2 4">Belongs to the bacterial solute-binding protein 3 family.</text>
</comment>
<dbReference type="EMBL" id="VJXY01000080">
    <property type="protein sequence ID" value="MBD6620724.1"/>
    <property type="molecule type" value="Genomic_DNA"/>
</dbReference>
<dbReference type="InterPro" id="IPR001638">
    <property type="entry name" value="Solute-binding_3/MltF_N"/>
</dbReference>
<feature type="domain" description="Ionotropic glutamate receptor C-terminal" evidence="6">
    <location>
        <begin position="38"/>
        <end position="256"/>
    </location>
</feature>
<proteinExistence type="inferred from homology"/>
<comment type="subcellular location">
    <subcellularLocation>
        <location evidence="1">Cell envelope</location>
    </subcellularLocation>
</comment>
<evidence type="ECO:0000256" key="1">
    <source>
        <dbReference type="ARBA" id="ARBA00004196"/>
    </source>
</evidence>
<protein>
    <submittedName>
        <fullName evidence="7">Basic amino acid ABC transporter substrate-binding protein</fullName>
    </submittedName>
</protein>
<evidence type="ECO:0000256" key="2">
    <source>
        <dbReference type="ARBA" id="ARBA00010333"/>
    </source>
</evidence>
<accession>A0AA40T4X8</accession>
<dbReference type="SMART" id="SM00062">
    <property type="entry name" value="PBPb"/>
    <property type="match status" value="1"/>
</dbReference>
<dbReference type="RefSeq" id="WP_191762035.1">
    <property type="nucleotide sequence ID" value="NZ_VJXY01000080.1"/>
</dbReference>
<dbReference type="GO" id="GO:0015276">
    <property type="term" value="F:ligand-gated monoatomic ion channel activity"/>
    <property type="evidence" value="ECO:0007669"/>
    <property type="project" value="InterPro"/>
</dbReference>
<name>A0AA40T4X8_9NOST</name>
<dbReference type="InterPro" id="IPR001320">
    <property type="entry name" value="Iontro_rcpt_C"/>
</dbReference>
<evidence type="ECO:0000259" key="5">
    <source>
        <dbReference type="SMART" id="SM00062"/>
    </source>
</evidence>
<gene>
    <name evidence="7" type="ORF">FNW02_34440</name>
</gene>
<keyword evidence="3" id="KW-0732">Signal</keyword>
<dbReference type="PANTHER" id="PTHR35936">
    <property type="entry name" value="MEMBRANE-BOUND LYTIC MUREIN TRANSGLYCOSYLASE F"/>
    <property type="match status" value="1"/>
</dbReference>
<comment type="caution">
    <text evidence="7">The sequence shown here is derived from an EMBL/GenBank/DDBJ whole genome shotgun (WGS) entry which is preliminary data.</text>
</comment>
<evidence type="ECO:0000313" key="7">
    <source>
        <dbReference type="EMBL" id="MBD6620724.1"/>
    </source>
</evidence>